<feature type="transmembrane region" description="Helical" evidence="6">
    <location>
        <begin position="275"/>
        <end position="297"/>
    </location>
</feature>
<reference evidence="7" key="1">
    <citation type="submission" date="2016-04" db="EMBL/GenBank/DDBJ databases">
        <authorList>
            <person name="Evans L.H."/>
            <person name="Alamgir A."/>
            <person name="Owens N."/>
            <person name="Weber N.D."/>
            <person name="Virtaneva K."/>
            <person name="Barbian K."/>
            <person name="Babar A."/>
            <person name="Rosenke K."/>
        </authorList>
    </citation>
    <scope>NUCLEOTIDE SEQUENCE</scope>
    <source>
        <strain evidence="7">86-2</strain>
    </source>
</reference>
<keyword evidence="4 6" id="KW-1133">Transmembrane helix</keyword>
<gene>
    <name evidence="7" type="primary">yhdG</name>
    <name evidence="7" type="ORF">KL86DYS2_11225</name>
</gene>
<feature type="transmembrane region" description="Helical" evidence="6">
    <location>
        <begin position="62"/>
        <end position="84"/>
    </location>
</feature>
<dbReference type="Pfam" id="PF13520">
    <property type="entry name" value="AA_permease_2"/>
    <property type="match status" value="1"/>
</dbReference>
<dbReference type="AlphaFoldDB" id="A0A212JCI3"/>
<feature type="transmembrane region" description="Helical" evidence="6">
    <location>
        <begin position="371"/>
        <end position="392"/>
    </location>
</feature>
<dbReference type="Gene3D" id="1.20.1740.10">
    <property type="entry name" value="Amino acid/polyamine transporter I"/>
    <property type="match status" value="1"/>
</dbReference>
<evidence type="ECO:0000256" key="6">
    <source>
        <dbReference type="SAM" id="Phobius"/>
    </source>
</evidence>
<evidence type="ECO:0000313" key="7">
    <source>
        <dbReference type="EMBL" id="SBV97173.1"/>
    </source>
</evidence>
<feature type="transmembrane region" description="Helical" evidence="6">
    <location>
        <begin position="430"/>
        <end position="450"/>
    </location>
</feature>
<dbReference type="GO" id="GO:0015171">
    <property type="term" value="F:amino acid transmembrane transporter activity"/>
    <property type="evidence" value="ECO:0007669"/>
    <property type="project" value="TreeGrafter"/>
</dbReference>
<evidence type="ECO:0000256" key="1">
    <source>
        <dbReference type="ARBA" id="ARBA00004141"/>
    </source>
</evidence>
<proteinExistence type="predicted"/>
<dbReference type="RefSeq" id="WP_296948248.1">
    <property type="nucleotide sequence ID" value="NZ_LT599021.1"/>
</dbReference>
<organism evidence="7">
    <name type="scientific">uncultured Dysgonomonas sp</name>
    <dbReference type="NCBI Taxonomy" id="206096"/>
    <lineage>
        <taxon>Bacteria</taxon>
        <taxon>Pseudomonadati</taxon>
        <taxon>Bacteroidota</taxon>
        <taxon>Bacteroidia</taxon>
        <taxon>Bacteroidales</taxon>
        <taxon>Dysgonomonadaceae</taxon>
        <taxon>Dysgonomonas</taxon>
        <taxon>environmental samples</taxon>
    </lineage>
</organism>
<accession>A0A212JCI3</accession>
<feature type="transmembrane region" description="Helical" evidence="6">
    <location>
        <begin position="398"/>
        <end position="418"/>
    </location>
</feature>
<feature type="transmembrane region" description="Helical" evidence="6">
    <location>
        <begin position="456"/>
        <end position="475"/>
    </location>
</feature>
<keyword evidence="3 6" id="KW-0812">Transmembrane</keyword>
<keyword evidence="5 6" id="KW-0472">Membrane</keyword>
<evidence type="ECO:0000256" key="3">
    <source>
        <dbReference type="ARBA" id="ARBA00022692"/>
    </source>
</evidence>
<sequence length="483" mass="52309">MKEQLLRKKDISSILKDSLQEKGGLKRTLSVRHLIALGIGAIIGTGIFVLTGTAAANYAGPALTISFIISALGCAMAGLCYAEFASMIPVAGSAYSYSYSTLGEFFAWFIGWDLILEYLFTAGTVAVGWSGYFVSFLDDFGLHIPMNMRLAPFDHTSAGGWVTTGSIINFPAMFVVAVMSVLLIRGISQSATLNNIVVVVKVVVILLFIGFGLSFIDTANWTPYIPQNTGEFGHYGWSGIFRGAGVIFFAYIGFDAVSTTAQEAKNPQKDMPKGILLSLLICTILYIAVTVVLTGIVNYKELSVPAPIALAIDNAGEGLVWLRMPIKIGAIAGLSSVVLVMMLAQSRIFYTISRDGLLPKFFSKVHPKYSTPHNSTIVTCIAVGLIAGLLPINVLGELVSIGTLMAFTLVCISIIILRKTRPDVERPFKTPLVPLVPILGVLICLSQMLALPLDTWLRLIVWMVIGFVIYFTYGIKHSKLNKK</sequence>
<dbReference type="GO" id="GO:0016020">
    <property type="term" value="C:membrane"/>
    <property type="evidence" value="ECO:0007669"/>
    <property type="project" value="UniProtKB-SubCell"/>
</dbReference>
<keyword evidence="2" id="KW-0813">Transport</keyword>
<feature type="transmembrane region" description="Helical" evidence="6">
    <location>
        <begin position="328"/>
        <end position="350"/>
    </location>
</feature>
<evidence type="ECO:0000256" key="5">
    <source>
        <dbReference type="ARBA" id="ARBA00023136"/>
    </source>
</evidence>
<dbReference type="PIRSF" id="PIRSF006060">
    <property type="entry name" value="AA_transporter"/>
    <property type="match status" value="1"/>
</dbReference>
<evidence type="ECO:0000256" key="2">
    <source>
        <dbReference type="ARBA" id="ARBA00022448"/>
    </source>
</evidence>
<dbReference type="InterPro" id="IPR002293">
    <property type="entry name" value="AA/rel_permease1"/>
</dbReference>
<dbReference type="EMBL" id="FLUL01000001">
    <property type="protein sequence ID" value="SBV97173.1"/>
    <property type="molecule type" value="Genomic_DNA"/>
</dbReference>
<feature type="transmembrane region" description="Helical" evidence="6">
    <location>
        <begin position="34"/>
        <end position="56"/>
    </location>
</feature>
<dbReference type="PANTHER" id="PTHR43243:SF4">
    <property type="entry name" value="CATIONIC AMINO ACID TRANSPORTER 4"/>
    <property type="match status" value="1"/>
</dbReference>
<feature type="transmembrane region" description="Helical" evidence="6">
    <location>
        <begin position="196"/>
        <end position="216"/>
    </location>
</feature>
<comment type="subcellular location">
    <subcellularLocation>
        <location evidence="1">Membrane</location>
        <topology evidence="1">Multi-pass membrane protein</topology>
    </subcellularLocation>
</comment>
<evidence type="ECO:0000256" key="4">
    <source>
        <dbReference type="ARBA" id="ARBA00022989"/>
    </source>
</evidence>
<dbReference type="PANTHER" id="PTHR43243">
    <property type="entry name" value="INNER MEMBRANE TRANSPORTER YGJI-RELATED"/>
    <property type="match status" value="1"/>
</dbReference>
<name>A0A212JCI3_9BACT</name>
<protein>
    <submittedName>
        <fullName evidence="7">Uncharacterized amino acid permease YhdG</fullName>
    </submittedName>
</protein>
<feature type="transmembrane region" description="Helical" evidence="6">
    <location>
        <begin position="236"/>
        <end position="254"/>
    </location>
</feature>
<feature type="transmembrane region" description="Helical" evidence="6">
    <location>
        <begin position="158"/>
        <end position="184"/>
    </location>
</feature>
<feature type="transmembrane region" description="Helical" evidence="6">
    <location>
        <begin position="105"/>
        <end position="129"/>
    </location>
</feature>